<gene>
    <name evidence="2" type="ORF">A2736_00610</name>
</gene>
<evidence type="ECO:0000313" key="3">
    <source>
        <dbReference type="Proteomes" id="UP000177503"/>
    </source>
</evidence>
<comment type="caution">
    <text evidence="2">The sequence shown here is derived from an EMBL/GenBank/DDBJ whole genome shotgun (WGS) entry which is preliminary data.</text>
</comment>
<sequence>MLNRIKVRDKDFKTASFSKNNPKTCVAVAIKPDGVAVRNSNDSAKDTVFFTRDEWSAFVKGVKNNEFDA</sequence>
<dbReference type="Pfam" id="PF04149">
    <property type="entry name" value="DUF397"/>
    <property type="match status" value="1"/>
</dbReference>
<dbReference type="InterPro" id="IPR007278">
    <property type="entry name" value="DUF397"/>
</dbReference>
<dbReference type="Proteomes" id="UP000177503">
    <property type="component" value="Unassembled WGS sequence"/>
</dbReference>
<accession>A0A1F8EFZ2</accession>
<dbReference type="STRING" id="1802662.A2736_00610"/>
<reference evidence="2 3" key="1">
    <citation type="journal article" date="2016" name="Nat. Commun.">
        <title>Thousands of microbial genomes shed light on interconnected biogeochemical processes in an aquifer system.</title>
        <authorList>
            <person name="Anantharaman K."/>
            <person name="Brown C.T."/>
            <person name="Hug L.A."/>
            <person name="Sharon I."/>
            <person name="Castelle C.J."/>
            <person name="Probst A.J."/>
            <person name="Thomas B.C."/>
            <person name="Singh A."/>
            <person name="Wilkins M.J."/>
            <person name="Karaoz U."/>
            <person name="Brodie E.L."/>
            <person name="Williams K.H."/>
            <person name="Hubbard S.S."/>
            <person name="Banfield J.F."/>
        </authorList>
    </citation>
    <scope>NUCLEOTIDE SEQUENCE [LARGE SCALE GENOMIC DNA]</scope>
</reference>
<dbReference type="AlphaFoldDB" id="A0A1F8EFZ2"/>
<name>A0A1F8EFZ2_9BACT</name>
<proteinExistence type="predicted"/>
<evidence type="ECO:0000259" key="1">
    <source>
        <dbReference type="Pfam" id="PF04149"/>
    </source>
</evidence>
<evidence type="ECO:0000313" key="2">
    <source>
        <dbReference type="EMBL" id="OGM99557.1"/>
    </source>
</evidence>
<feature type="domain" description="DUF397" evidence="1">
    <location>
        <begin position="14"/>
        <end position="63"/>
    </location>
</feature>
<protein>
    <recommendedName>
        <fullName evidence="1">DUF397 domain-containing protein</fullName>
    </recommendedName>
</protein>
<organism evidence="2 3">
    <name type="scientific">Candidatus Yanofskybacteria bacterium RIFCSPHIGHO2_01_FULL_41_27</name>
    <dbReference type="NCBI Taxonomy" id="1802662"/>
    <lineage>
        <taxon>Bacteria</taxon>
        <taxon>Candidatus Yanofskyibacteriota</taxon>
    </lineage>
</organism>
<dbReference type="EMBL" id="MGJC01000025">
    <property type="protein sequence ID" value="OGM99557.1"/>
    <property type="molecule type" value="Genomic_DNA"/>
</dbReference>